<evidence type="ECO:0000256" key="1">
    <source>
        <dbReference type="SAM" id="Phobius"/>
    </source>
</evidence>
<dbReference type="Proteomes" id="UP000254266">
    <property type="component" value="Unassembled WGS sequence"/>
</dbReference>
<evidence type="ECO:0000259" key="3">
    <source>
        <dbReference type="Pfam" id="PF07603"/>
    </source>
</evidence>
<keyword evidence="5" id="KW-1185">Reference proteome</keyword>
<feature type="transmembrane region" description="Helical" evidence="1">
    <location>
        <begin position="169"/>
        <end position="196"/>
    </location>
</feature>
<dbReference type="InterPro" id="IPR013424">
    <property type="entry name" value="Ice-binding_C"/>
</dbReference>
<accession>A0A370D8R2</accession>
<protein>
    <recommendedName>
        <fullName evidence="3">Lcl C-terminal domain-containing protein</fullName>
    </recommendedName>
</protein>
<name>A0A370D8R2_9GAMM</name>
<evidence type="ECO:0000256" key="2">
    <source>
        <dbReference type="SAM" id="SignalP"/>
    </source>
</evidence>
<dbReference type="EMBL" id="QFXC01000014">
    <property type="protein sequence ID" value="RDH80677.1"/>
    <property type="molecule type" value="Genomic_DNA"/>
</dbReference>
<evidence type="ECO:0000313" key="5">
    <source>
        <dbReference type="Proteomes" id="UP000254266"/>
    </source>
</evidence>
<feature type="chain" id="PRO_5016919226" description="Lcl C-terminal domain-containing protein" evidence="2">
    <location>
        <begin position="21"/>
        <end position="206"/>
    </location>
</feature>
<evidence type="ECO:0000313" key="4">
    <source>
        <dbReference type="EMBL" id="RDH80677.1"/>
    </source>
</evidence>
<keyword evidence="1" id="KW-0472">Membrane</keyword>
<dbReference type="AlphaFoldDB" id="A0A370D8R2"/>
<keyword evidence="1" id="KW-0812">Transmembrane</keyword>
<proteinExistence type="predicted"/>
<keyword evidence="1" id="KW-1133">Transmembrane helix</keyword>
<feature type="signal peptide" evidence="2">
    <location>
        <begin position="1"/>
        <end position="20"/>
    </location>
</feature>
<reference evidence="4 5" key="1">
    <citation type="journal article" date="2018" name="ISME J.">
        <title>Endosymbiont genomes yield clues of tubeworm success.</title>
        <authorList>
            <person name="Li Y."/>
            <person name="Liles M.R."/>
            <person name="Halanych K.M."/>
        </authorList>
    </citation>
    <scope>NUCLEOTIDE SEQUENCE [LARGE SCALE GENOMIC DNA]</scope>
    <source>
        <strain evidence="4">A1464</strain>
    </source>
</reference>
<feature type="domain" description="Lcl C-terminal" evidence="3">
    <location>
        <begin position="28"/>
        <end position="163"/>
    </location>
</feature>
<sequence length="206" mass="22564">MQKKLLTGLFLFSMAGTANAALIDNLDGTLTDTNTNLMWLQDANYAMTSGYDTDGEMNWDAAMAWADTLEFAGYDDWRLPTTPGTSTGFTDEGEMGHLFYNEGVTSSAPSPFSNVKTYDGYWYSAGHAPLDYRGESSAWTYNLNLGRQNDRDKRFNYYALAVRSADVSVAYASVAAVPVPGALWLMGSGLIALAGLRRRQIKSPTI</sequence>
<gene>
    <name evidence="4" type="ORF">DIZ80_16745</name>
</gene>
<keyword evidence="2" id="KW-0732">Signal</keyword>
<organism evidence="4 5">
    <name type="scientific">endosymbiont of Galathealinum brachiosum</name>
    <dbReference type="NCBI Taxonomy" id="2200906"/>
    <lineage>
        <taxon>Bacteria</taxon>
        <taxon>Pseudomonadati</taxon>
        <taxon>Pseudomonadota</taxon>
        <taxon>Gammaproteobacteria</taxon>
        <taxon>sulfur-oxidizing symbionts</taxon>
    </lineage>
</organism>
<dbReference type="NCBIfam" id="TIGR02595">
    <property type="entry name" value="PEP_CTERM"/>
    <property type="match status" value="1"/>
</dbReference>
<dbReference type="Pfam" id="PF07603">
    <property type="entry name" value="Lcl_C"/>
    <property type="match status" value="1"/>
</dbReference>
<dbReference type="InterPro" id="IPR011460">
    <property type="entry name" value="Lcl_C"/>
</dbReference>
<comment type="caution">
    <text evidence="4">The sequence shown here is derived from an EMBL/GenBank/DDBJ whole genome shotgun (WGS) entry which is preliminary data.</text>
</comment>